<feature type="signal peptide" evidence="2">
    <location>
        <begin position="1"/>
        <end position="33"/>
    </location>
</feature>
<proteinExistence type="predicted"/>
<name>A0ABW2CX10_9ACTN</name>
<feature type="region of interest" description="Disordered" evidence="1">
    <location>
        <begin position="36"/>
        <end position="58"/>
    </location>
</feature>
<keyword evidence="4" id="KW-1185">Reference proteome</keyword>
<accession>A0ABW2CX10</accession>
<evidence type="ECO:0008006" key="5">
    <source>
        <dbReference type="Google" id="ProtNLM"/>
    </source>
</evidence>
<dbReference type="EMBL" id="JBHSXS010000034">
    <property type="protein sequence ID" value="MFC6885141.1"/>
    <property type="molecule type" value="Genomic_DNA"/>
</dbReference>
<gene>
    <name evidence="3" type="ORF">ACFQKB_35670</name>
</gene>
<keyword evidence="2" id="KW-0732">Signal</keyword>
<comment type="caution">
    <text evidence="3">The sequence shown here is derived from an EMBL/GenBank/DDBJ whole genome shotgun (WGS) entry which is preliminary data.</text>
</comment>
<organism evidence="3 4">
    <name type="scientific">Actinomadura yumaensis</name>
    <dbReference type="NCBI Taxonomy" id="111807"/>
    <lineage>
        <taxon>Bacteria</taxon>
        <taxon>Bacillati</taxon>
        <taxon>Actinomycetota</taxon>
        <taxon>Actinomycetes</taxon>
        <taxon>Streptosporangiales</taxon>
        <taxon>Thermomonosporaceae</taxon>
        <taxon>Actinomadura</taxon>
    </lineage>
</organism>
<sequence>MSLANTWKFRIPLLAAAISVLLASVAATSVVLASAGPGERRAGGSATSTGVRLDVTPVPGLGRPGFNGSWGQASIGADTGQVNADYGEDPDGVGRYVTIAVPSGSVTGDTAGGSWRGVSDPNDVNVSLVPGGPPVLNVPTMHTFAQCQPPHAPITQNSVTAPTVAGRPIRQGVTTVPVTGERLGLRNAGGTALPDATFTDDLSDIARHAHIDGITASTGHAAYGFRPPKLTWTGSLKPGRTATVRITATARRPGVMRNAVGKDRTSTHVVPRHVK</sequence>
<evidence type="ECO:0000313" key="4">
    <source>
        <dbReference type="Proteomes" id="UP001596380"/>
    </source>
</evidence>
<evidence type="ECO:0000256" key="2">
    <source>
        <dbReference type="SAM" id="SignalP"/>
    </source>
</evidence>
<dbReference type="RefSeq" id="WP_160818947.1">
    <property type="nucleotide sequence ID" value="NZ_JBHSXS010000034.1"/>
</dbReference>
<dbReference type="Proteomes" id="UP001596380">
    <property type="component" value="Unassembled WGS sequence"/>
</dbReference>
<protein>
    <recommendedName>
        <fullName evidence="5">DUF11 domain-containing protein</fullName>
    </recommendedName>
</protein>
<evidence type="ECO:0000256" key="1">
    <source>
        <dbReference type="SAM" id="MobiDB-lite"/>
    </source>
</evidence>
<feature type="chain" id="PRO_5045928764" description="DUF11 domain-containing protein" evidence="2">
    <location>
        <begin position="34"/>
        <end position="275"/>
    </location>
</feature>
<evidence type="ECO:0000313" key="3">
    <source>
        <dbReference type="EMBL" id="MFC6885141.1"/>
    </source>
</evidence>
<reference evidence="4" key="1">
    <citation type="journal article" date="2019" name="Int. J. Syst. Evol. Microbiol.">
        <title>The Global Catalogue of Microorganisms (GCM) 10K type strain sequencing project: providing services to taxonomists for standard genome sequencing and annotation.</title>
        <authorList>
            <consortium name="The Broad Institute Genomics Platform"/>
            <consortium name="The Broad Institute Genome Sequencing Center for Infectious Disease"/>
            <person name="Wu L."/>
            <person name="Ma J."/>
        </authorList>
    </citation>
    <scope>NUCLEOTIDE SEQUENCE [LARGE SCALE GENOMIC DNA]</scope>
    <source>
        <strain evidence="4">JCM 3369</strain>
    </source>
</reference>